<dbReference type="HOGENOM" id="CLU_2519497_0_0_1"/>
<feature type="compositionally biased region" description="Low complexity" evidence="1">
    <location>
        <begin position="19"/>
        <end position="50"/>
    </location>
</feature>
<dbReference type="Proteomes" id="UP000013827">
    <property type="component" value="Unassembled WGS sequence"/>
</dbReference>
<reference evidence="3" key="1">
    <citation type="journal article" date="2013" name="Nature">
        <title>Pan genome of the phytoplankton Emiliania underpins its global distribution.</title>
        <authorList>
            <person name="Read B.A."/>
            <person name="Kegel J."/>
            <person name="Klute M.J."/>
            <person name="Kuo A."/>
            <person name="Lefebvre S.C."/>
            <person name="Maumus F."/>
            <person name="Mayer C."/>
            <person name="Miller J."/>
            <person name="Monier A."/>
            <person name="Salamov A."/>
            <person name="Young J."/>
            <person name="Aguilar M."/>
            <person name="Claverie J.M."/>
            <person name="Frickenhaus S."/>
            <person name="Gonzalez K."/>
            <person name="Herman E.K."/>
            <person name="Lin Y.C."/>
            <person name="Napier J."/>
            <person name="Ogata H."/>
            <person name="Sarno A.F."/>
            <person name="Shmutz J."/>
            <person name="Schroeder D."/>
            <person name="de Vargas C."/>
            <person name="Verret F."/>
            <person name="von Dassow P."/>
            <person name="Valentin K."/>
            <person name="Van de Peer Y."/>
            <person name="Wheeler G."/>
            <person name="Dacks J.B."/>
            <person name="Delwiche C.F."/>
            <person name="Dyhrman S.T."/>
            <person name="Glockner G."/>
            <person name="John U."/>
            <person name="Richards T."/>
            <person name="Worden A.Z."/>
            <person name="Zhang X."/>
            <person name="Grigoriev I.V."/>
            <person name="Allen A.E."/>
            <person name="Bidle K."/>
            <person name="Borodovsky M."/>
            <person name="Bowler C."/>
            <person name="Brownlee C."/>
            <person name="Cock J.M."/>
            <person name="Elias M."/>
            <person name="Gladyshev V.N."/>
            <person name="Groth M."/>
            <person name="Guda C."/>
            <person name="Hadaegh A."/>
            <person name="Iglesias-Rodriguez M.D."/>
            <person name="Jenkins J."/>
            <person name="Jones B.M."/>
            <person name="Lawson T."/>
            <person name="Leese F."/>
            <person name="Lindquist E."/>
            <person name="Lobanov A."/>
            <person name="Lomsadze A."/>
            <person name="Malik S.B."/>
            <person name="Marsh M.E."/>
            <person name="Mackinder L."/>
            <person name="Mock T."/>
            <person name="Mueller-Roeber B."/>
            <person name="Pagarete A."/>
            <person name="Parker M."/>
            <person name="Probert I."/>
            <person name="Quesneville H."/>
            <person name="Raines C."/>
            <person name="Rensing S.A."/>
            <person name="Riano-Pachon D.M."/>
            <person name="Richier S."/>
            <person name="Rokitta S."/>
            <person name="Shiraiwa Y."/>
            <person name="Soanes D.M."/>
            <person name="van der Giezen M."/>
            <person name="Wahlund T.M."/>
            <person name="Williams B."/>
            <person name="Wilson W."/>
            <person name="Wolfe G."/>
            <person name="Wurch L.L."/>
        </authorList>
    </citation>
    <scope>NUCLEOTIDE SEQUENCE</scope>
</reference>
<dbReference type="EnsemblProtists" id="EOD21231">
    <property type="protein sequence ID" value="EOD21231"/>
    <property type="gene ID" value="EMIHUDRAFT_241488"/>
</dbReference>
<reference evidence="2" key="2">
    <citation type="submission" date="2024-10" db="UniProtKB">
        <authorList>
            <consortium name="EnsemblProtists"/>
        </authorList>
    </citation>
    <scope>IDENTIFICATION</scope>
</reference>
<dbReference type="PaxDb" id="2903-EOD21231"/>
<evidence type="ECO:0000313" key="3">
    <source>
        <dbReference type="Proteomes" id="UP000013827"/>
    </source>
</evidence>
<sequence>AWGSRRRGRPPRRQRRASGRACRAGCRATSGRAWSLRTTGRRTSSTTTSASRRRRRSSSRRRTPCSAAPPSRSSRSCTPQSAAGG</sequence>
<feature type="compositionally biased region" description="Low complexity" evidence="1">
    <location>
        <begin position="64"/>
        <end position="85"/>
    </location>
</feature>
<feature type="region of interest" description="Disordered" evidence="1">
    <location>
        <begin position="1"/>
        <end position="85"/>
    </location>
</feature>
<accession>A0A0D3JCJ6</accession>
<feature type="compositionally biased region" description="Basic residues" evidence="1">
    <location>
        <begin position="51"/>
        <end position="63"/>
    </location>
</feature>
<dbReference type="KEGG" id="ehx:EMIHUDRAFT_241488"/>
<proteinExistence type="predicted"/>
<evidence type="ECO:0000256" key="1">
    <source>
        <dbReference type="SAM" id="MobiDB-lite"/>
    </source>
</evidence>
<name>A0A0D3JCJ6_EMIH1</name>
<feature type="compositionally biased region" description="Basic residues" evidence="1">
    <location>
        <begin position="1"/>
        <end position="18"/>
    </location>
</feature>
<evidence type="ECO:0000313" key="2">
    <source>
        <dbReference type="EnsemblProtists" id="EOD21231"/>
    </source>
</evidence>
<protein>
    <submittedName>
        <fullName evidence="2">Uncharacterized protein</fullName>
    </submittedName>
</protein>
<dbReference type="GeneID" id="17266775"/>
<dbReference type="AlphaFoldDB" id="A0A0D3JCJ6"/>
<dbReference type="RefSeq" id="XP_005773660.1">
    <property type="nucleotide sequence ID" value="XM_005773603.1"/>
</dbReference>
<organism evidence="2 3">
    <name type="scientific">Emiliania huxleyi (strain CCMP1516)</name>
    <dbReference type="NCBI Taxonomy" id="280463"/>
    <lineage>
        <taxon>Eukaryota</taxon>
        <taxon>Haptista</taxon>
        <taxon>Haptophyta</taxon>
        <taxon>Prymnesiophyceae</taxon>
        <taxon>Isochrysidales</taxon>
        <taxon>Noelaerhabdaceae</taxon>
        <taxon>Emiliania</taxon>
    </lineage>
</organism>
<keyword evidence="3" id="KW-1185">Reference proteome</keyword>